<evidence type="ECO:0000313" key="2">
    <source>
        <dbReference type="Proteomes" id="UP000616595"/>
    </source>
</evidence>
<evidence type="ECO:0000313" key="1">
    <source>
        <dbReference type="EMBL" id="MBC3889492.1"/>
    </source>
</evidence>
<dbReference type="Proteomes" id="UP000616595">
    <property type="component" value="Unassembled WGS sequence"/>
</dbReference>
<reference evidence="1" key="2">
    <citation type="submission" date="2020-10" db="EMBL/GenBank/DDBJ databases">
        <title>Comparative genomics of the Acetobacterium genus.</title>
        <authorList>
            <person name="Marshall C."/>
            <person name="May H."/>
            <person name="Norman S."/>
        </authorList>
    </citation>
    <scope>NUCLEOTIDE SEQUENCE</scope>
    <source>
        <strain evidence="1">DER-2019</strain>
    </source>
</reference>
<gene>
    <name evidence="1" type="ORF">GH810_14345</name>
</gene>
<dbReference type="AlphaFoldDB" id="A0A923KTJ4"/>
<sequence>MEQIDLSKYYQPYFLAYINHLGLKAGDQCDLILYTQWIMKKHEEFRKLQRMNENKPYTDDEREMFIEYIGEVEE</sequence>
<dbReference type="EMBL" id="WJBD01000019">
    <property type="protein sequence ID" value="MBC3889492.1"/>
    <property type="molecule type" value="Genomic_DNA"/>
</dbReference>
<keyword evidence="2" id="KW-1185">Reference proteome</keyword>
<protein>
    <submittedName>
        <fullName evidence="1">Uncharacterized protein</fullName>
    </submittedName>
</protein>
<proteinExistence type="predicted"/>
<comment type="caution">
    <text evidence="1">The sequence shown here is derived from an EMBL/GenBank/DDBJ whole genome shotgun (WGS) entry which is preliminary data.</text>
</comment>
<organism evidence="1 2">
    <name type="scientific">Acetobacterium paludosum</name>
    <dbReference type="NCBI Taxonomy" id="52693"/>
    <lineage>
        <taxon>Bacteria</taxon>
        <taxon>Bacillati</taxon>
        <taxon>Bacillota</taxon>
        <taxon>Clostridia</taxon>
        <taxon>Eubacteriales</taxon>
        <taxon>Eubacteriaceae</taxon>
        <taxon>Acetobacterium</taxon>
    </lineage>
</organism>
<name>A0A923KTJ4_9FIRM</name>
<accession>A0A923KTJ4</accession>
<reference evidence="1" key="1">
    <citation type="submission" date="2019-10" db="EMBL/GenBank/DDBJ databases">
        <authorList>
            <person name="Ross D.E."/>
            <person name="Gulliver D."/>
        </authorList>
    </citation>
    <scope>NUCLEOTIDE SEQUENCE</scope>
    <source>
        <strain evidence="1">DER-2019</strain>
    </source>
</reference>
<dbReference type="RefSeq" id="WP_148568487.1">
    <property type="nucleotide sequence ID" value="NZ_RXYA01000018.1"/>
</dbReference>